<keyword evidence="1" id="KW-0645">Protease</keyword>
<dbReference type="AlphaFoldDB" id="A0AAN8ZK71"/>
<keyword evidence="4" id="KW-0858">Xylan degradation</keyword>
<dbReference type="Proteomes" id="UP001370490">
    <property type="component" value="Unassembled WGS sequence"/>
</dbReference>
<evidence type="ECO:0000256" key="1">
    <source>
        <dbReference type="ARBA" id="ARBA00022670"/>
    </source>
</evidence>
<dbReference type="GO" id="GO:0005576">
    <property type="term" value="C:extracellular region"/>
    <property type="evidence" value="ECO:0007669"/>
    <property type="project" value="TreeGrafter"/>
</dbReference>
<proteinExistence type="predicted"/>
<dbReference type="InterPro" id="IPR021109">
    <property type="entry name" value="Peptidase_aspartic_dom_sf"/>
</dbReference>
<dbReference type="PANTHER" id="PTHR47967">
    <property type="entry name" value="OS07G0603500 PROTEIN-RELATED"/>
    <property type="match status" value="1"/>
</dbReference>
<name>A0AAN8ZK71_9MAGN</name>
<keyword evidence="4" id="KW-0326">Glycosidase</keyword>
<dbReference type="SUPFAM" id="SSF50630">
    <property type="entry name" value="Acid proteases"/>
    <property type="match status" value="1"/>
</dbReference>
<protein>
    <submittedName>
        <fullName evidence="4">Xylanase inhibitor, C-terminal</fullName>
    </submittedName>
</protein>
<dbReference type="GO" id="GO:0045493">
    <property type="term" value="P:xylan catabolic process"/>
    <property type="evidence" value="ECO:0007669"/>
    <property type="project" value="UniProtKB-KW"/>
</dbReference>
<gene>
    <name evidence="4" type="ORF">RJ641_030452</name>
</gene>
<comment type="caution">
    <text evidence="4">The sequence shown here is derived from an EMBL/GenBank/DDBJ whole genome shotgun (WGS) entry which is preliminary data.</text>
</comment>
<dbReference type="GO" id="GO:0006508">
    <property type="term" value="P:proteolysis"/>
    <property type="evidence" value="ECO:0007669"/>
    <property type="project" value="UniProtKB-KW"/>
</dbReference>
<evidence type="ECO:0000259" key="3">
    <source>
        <dbReference type="Pfam" id="PF14541"/>
    </source>
</evidence>
<keyword evidence="2 4" id="KW-0378">Hydrolase</keyword>
<feature type="domain" description="Xylanase inhibitor C-terminal" evidence="3">
    <location>
        <begin position="67"/>
        <end position="138"/>
    </location>
</feature>
<keyword evidence="4" id="KW-0119">Carbohydrate metabolism</keyword>
<evidence type="ECO:0000256" key="2">
    <source>
        <dbReference type="ARBA" id="ARBA00022801"/>
    </source>
</evidence>
<keyword evidence="4" id="KW-0624">Polysaccharide degradation</keyword>
<dbReference type="InterPro" id="IPR051708">
    <property type="entry name" value="Plant_Aspart_Prot_A1"/>
</dbReference>
<organism evidence="4 5">
    <name type="scientific">Dillenia turbinata</name>
    <dbReference type="NCBI Taxonomy" id="194707"/>
    <lineage>
        <taxon>Eukaryota</taxon>
        <taxon>Viridiplantae</taxon>
        <taxon>Streptophyta</taxon>
        <taxon>Embryophyta</taxon>
        <taxon>Tracheophyta</taxon>
        <taxon>Spermatophyta</taxon>
        <taxon>Magnoliopsida</taxon>
        <taxon>eudicotyledons</taxon>
        <taxon>Gunneridae</taxon>
        <taxon>Pentapetalae</taxon>
        <taxon>Dilleniales</taxon>
        <taxon>Dilleniaceae</taxon>
        <taxon>Dillenia</taxon>
    </lineage>
</organism>
<dbReference type="PANTHER" id="PTHR47967:SF123">
    <property type="entry name" value="ASPARTIC PROTEINASE NEPENTHESIN-1-LIKE"/>
    <property type="match status" value="1"/>
</dbReference>
<dbReference type="EMBL" id="JBAMMX010000005">
    <property type="protein sequence ID" value="KAK6940921.1"/>
    <property type="molecule type" value="Genomic_DNA"/>
</dbReference>
<dbReference type="GO" id="GO:0008233">
    <property type="term" value="F:peptidase activity"/>
    <property type="evidence" value="ECO:0007669"/>
    <property type="project" value="UniProtKB-KW"/>
</dbReference>
<keyword evidence="5" id="KW-1185">Reference proteome</keyword>
<dbReference type="GO" id="GO:0016798">
    <property type="term" value="F:hydrolase activity, acting on glycosyl bonds"/>
    <property type="evidence" value="ECO:0007669"/>
    <property type="project" value="UniProtKB-KW"/>
</dbReference>
<dbReference type="InterPro" id="IPR032799">
    <property type="entry name" value="TAXi_C"/>
</dbReference>
<dbReference type="Pfam" id="PF14541">
    <property type="entry name" value="TAXi_C"/>
    <property type="match status" value="1"/>
</dbReference>
<sequence>MVGIRIQSSFPSCAARTCIWSCISYRLRPLRSNEPAFTFLRVGSEMPRSPNLVSTHLIRHRDPRHIQYYVNLVGISINNQAFKYSPRSIALKPSGKGGCLIDSGCTMGYLVKRAYSKLKRAPKEHFSTIPGSRTTAYEGIVHAYSSPIKAKSRTKSSAC</sequence>
<dbReference type="Gene3D" id="2.40.70.10">
    <property type="entry name" value="Acid Proteases"/>
    <property type="match status" value="1"/>
</dbReference>
<evidence type="ECO:0000313" key="4">
    <source>
        <dbReference type="EMBL" id="KAK6940921.1"/>
    </source>
</evidence>
<reference evidence="4 5" key="1">
    <citation type="submission" date="2023-12" db="EMBL/GenBank/DDBJ databases">
        <title>A high-quality genome assembly for Dillenia turbinata (Dilleniales).</title>
        <authorList>
            <person name="Chanderbali A."/>
        </authorList>
    </citation>
    <scope>NUCLEOTIDE SEQUENCE [LARGE SCALE GENOMIC DNA]</scope>
    <source>
        <strain evidence="4">LSX21</strain>
        <tissue evidence="4">Leaf</tissue>
    </source>
</reference>
<evidence type="ECO:0000313" key="5">
    <source>
        <dbReference type="Proteomes" id="UP001370490"/>
    </source>
</evidence>
<accession>A0AAN8ZK71</accession>